<dbReference type="GO" id="GO:0016020">
    <property type="term" value="C:membrane"/>
    <property type="evidence" value="ECO:0007669"/>
    <property type="project" value="UniProtKB-SubCell"/>
</dbReference>
<organism evidence="7 8">
    <name type="scientific">Pleomassaria siparia CBS 279.74</name>
    <dbReference type="NCBI Taxonomy" id="1314801"/>
    <lineage>
        <taxon>Eukaryota</taxon>
        <taxon>Fungi</taxon>
        <taxon>Dikarya</taxon>
        <taxon>Ascomycota</taxon>
        <taxon>Pezizomycotina</taxon>
        <taxon>Dothideomycetes</taxon>
        <taxon>Pleosporomycetidae</taxon>
        <taxon>Pleosporales</taxon>
        <taxon>Pleomassariaceae</taxon>
        <taxon>Pleomassaria</taxon>
    </lineage>
</organism>
<dbReference type="AlphaFoldDB" id="A0A6G1KCH6"/>
<dbReference type="InterPro" id="IPR020846">
    <property type="entry name" value="MFS_dom"/>
</dbReference>
<dbReference type="PROSITE" id="PS50850">
    <property type="entry name" value="MFS"/>
    <property type="match status" value="1"/>
</dbReference>
<dbReference type="EMBL" id="MU005769">
    <property type="protein sequence ID" value="KAF2710141.1"/>
    <property type="molecule type" value="Genomic_DNA"/>
</dbReference>
<protein>
    <submittedName>
        <fullName evidence="7">MFS general substrate transporter</fullName>
    </submittedName>
</protein>
<sequence>MVNTSAEVEECPVTSYSPSAIERLGRERPEAFKSIWVEIGFCLSLLGSMFVSEYLISGFNLILPALSVALQIPPQAQTWPASVFSLVTGAFLLPFGRLADMYGGYIIFIVGLVWLLVWTLIAGFSRNYIMFILCRALQGLGAAAFLPSGIMLMGIYYRPGPRKNLVFGLYGALAPAGFFAGVFFAGVSVQLITWEWFFFIGSIILAIVVVVSYLTVPYDRKVKGATGVKMDWLGTMTIVPALVLIVFALTEGSHAPRGWTTPYILVTFLLGFLFLGGFVYVEGWVADQPLLPGDIFNVKGMKALALALFFQYGNFGMFLFYASFYIEKILHAGPLLASAWFSPMAIGGLFFATMGGMILHILPGTILLLLSGTCFILSTLLFAIIPSNPTYWAYVFPAMICASAGIDITFNVTNVFITTSMPKARQGLAGSLINSLLFLGISFFLGFADLSVTMTADRGEGQSYKVAFWFATGCAVFGMAVMFLGVKIGKASSDLTVEEREELERELALRQSS</sequence>
<keyword evidence="3 5" id="KW-1133">Transmembrane helix</keyword>
<reference evidence="7" key="1">
    <citation type="journal article" date="2020" name="Stud. Mycol.">
        <title>101 Dothideomycetes genomes: a test case for predicting lifestyles and emergence of pathogens.</title>
        <authorList>
            <person name="Haridas S."/>
            <person name="Albert R."/>
            <person name="Binder M."/>
            <person name="Bloem J."/>
            <person name="Labutti K."/>
            <person name="Salamov A."/>
            <person name="Andreopoulos B."/>
            <person name="Baker S."/>
            <person name="Barry K."/>
            <person name="Bills G."/>
            <person name="Bluhm B."/>
            <person name="Cannon C."/>
            <person name="Castanera R."/>
            <person name="Culley D."/>
            <person name="Daum C."/>
            <person name="Ezra D."/>
            <person name="Gonzalez J."/>
            <person name="Henrissat B."/>
            <person name="Kuo A."/>
            <person name="Liang C."/>
            <person name="Lipzen A."/>
            <person name="Lutzoni F."/>
            <person name="Magnuson J."/>
            <person name="Mondo S."/>
            <person name="Nolan M."/>
            <person name="Ohm R."/>
            <person name="Pangilinan J."/>
            <person name="Park H.-J."/>
            <person name="Ramirez L."/>
            <person name="Alfaro M."/>
            <person name="Sun H."/>
            <person name="Tritt A."/>
            <person name="Yoshinaga Y."/>
            <person name="Zwiers L.-H."/>
            <person name="Turgeon B."/>
            <person name="Goodwin S."/>
            <person name="Spatafora J."/>
            <person name="Crous P."/>
            <person name="Grigoriev I."/>
        </authorList>
    </citation>
    <scope>NUCLEOTIDE SEQUENCE</scope>
    <source>
        <strain evidence="7">CBS 279.74</strain>
    </source>
</reference>
<proteinExistence type="predicted"/>
<feature type="transmembrane region" description="Helical" evidence="5">
    <location>
        <begin position="262"/>
        <end position="282"/>
    </location>
</feature>
<dbReference type="OrthoDB" id="2130629at2759"/>
<dbReference type="PANTHER" id="PTHR42718">
    <property type="entry name" value="MAJOR FACILITATOR SUPERFAMILY MULTIDRUG TRANSPORTER MFSC"/>
    <property type="match status" value="1"/>
</dbReference>
<dbReference type="InterPro" id="IPR036259">
    <property type="entry name" value="MFS_trans_sf"/>
</dbReference>
<evidence type="ECO:0000313" key="8">
    <source>
        <dbReference type="Proteomes" id="UP000799428"/>
    </source>
</evidence>
<feature type="transmembrane region" description="Helical" evidence="5">
    <location>
        <begin position="428"/>
        <end position="447"/>
    </location>
</feature>
<evidence type="ECO:0000313" key="7">
    <source>
        <dbReference type="EMBL" id="KAF2710141.1"/>
    </source>
</evidence>
<dbReference type="Gene3D" id="1.20.1250.20">
    <property type="entry name" value="MFS general substrate transporter like domains"/>
    <property type="match status" value="2"/>
</dbReference>
<feature type="transmembrane region" description="Helical" evidence="5">
    <location>
        <begin position="35"/>
        <end position="56"/>
    </location>
</feature>
<evidence type="ECO:0000256" key="5">
    <source>
        <dbReference type="SAM" id="Phobius"/>
    </source>
</evidence>
<feature type="transmembrane region" description="Helical" evidence="5">
    <location>
        <begin position="196"/>
        <end position="218"/>
    </location>
</feature>
<name>A0A6G1KCH6_9PLEO</name>
<feature type="transmembrane region" description="Helical" evidence="5">
    <location>
        <begin position="467"/>
        <end position="486"/>
    </location>
</feature>
<dbReference type="Pfam" id="PF07690">
    <property type="entry name" value="MFS_1"/>
    <property type="match status" value="1"/>
</dbReference>
<evidence type="ECO:0000256" key="2">
    <source>
        <dbReference type="ARBA" id="ARBA00022692"/>
    </source>
</evidence>
<keyword evidence="4 5" id="KW-0472">Membrane</keyword>
<feature type="domain" description="Major facilitator superfamily (MFS) profile" evidence="6">
    <location>
        <begin position="33"/>
        <end position="490"/>
    </location>
</feature>
<feature type="transmembrane region" description="Helical" evidence="5">
    <location>
        <begin position="165"/>
        <end position="184"/>
    </location>
</feature>
<comment type="subcellular location">
    <subcellularLocation>
        <location evidence="1">Membrane</location>
        <topology evidence="1">Multi-pass membrane protein</topology>
    </subcellularLocation>
</comment>
<feature type="transmembrane region" description="Helical" evidence="5">
    <location>
        <begin position="76"/>
        <end position="95"/>
    </location>
</feature>
<evidence type="ECO:0000256" key="3">
    <source>
        <dbReference type="ARBA" id="ARBA00022989"/>
    </source>
</evidence>
<evidence type="ECO:0000256" key="1">
    <source>
        <dbReference type="ARBA" id="ARBA00004141"/>
    </source>
</evidence>
<accession>A0A6G1KCH6</accession>
<feature type="transmembrane region" description="Helical" evidence="5">
    <location>
        <begin position="102"/>
        <end position="122"/>
    </location>
</feature>
<feature type="transmembrane region" description="Helical" evidence="5">
    <location>
        <begin position="303"/>
        <end position="326"/>
    </location>
</feature>
<feature type="transmembrane region" description="Helical" evidence="5">
    <location>
        <begin position="391"/>
        <end position="416"/>
    </location>
</feature>
<dbReference type="Proteomes" id="UP000799428">
    <property type="component" value="Unassembled WGS sequence"/>
</dbReference>
<dbReference type="InterPro" id="IPR011701">
    <property type="entry name" value="MFS"/>
</dbReference>
<evidence type="ECO:0000259" key="6">
    <source>
        <dbReference type="PROSITE" id="PS50850"/>
    </source>
</evidence>
<feature type="transmembrane region" description="Helical" evidence="5">
    <location>
        <begin position="128"/>
        <end position="153"/>
    </location>
</feature>
<keyword evidence="8" id="KW-1185">Reference proteome</keyword>
<dbReference type="GO" id="GO:0022857">
    <property type="term" value="F:transmembrane transporter activity"/>
    <property type="evidence" value="ECO:0007669"/>
    <property type="project" value="InterPro"/>
</dbReference>
<gene>
    <name evidence="7" type="ORF">K504DRAFT_476210</name>
</gene>
<dbReference type="PANTHER" id="PTHR42718:SF11">
    <property type="entry name" value="MAJOR FACILITATOR SUPERFAMILY (MFS) PROFILE DOMAIN-CONTAINING PROTEIN"/>
    <property type="match status" value="1"/>
</dbReference>
<feature type="transmembrane region" description="Helical" evidence="5">
    <location>
        <begin position="366"/>
        <end position="385"/>
    </location>
</feature>
<evidence type="ECO:0000256" key="4">
    <source>
        <dbReference type="ARBA" id="ARBA00023136"/>
    </source>
</evidence>
<feature type="transmembrane region" description="Helical" evidence="5">
    <location>
        <begin position="230"/>
        <end position="250"/>
    </location>
</feature>
<feature type="transmembrane region" description="Helical" evidence="5">
    <location>
        <begin position="338"/>
        <end position="359"/>
    </location>
</feature>
<dbReference type="SUPFAM" id="SSF103473">
    <property type="entry name" value="MFS general substrate transporter"/>
    <property type="match status" value="1"/>
</dbReference>
<keyword evidence="2 5" id="KW-0812">Transmembrane</keyword>